<name>A0A2P8G0L3_9BACT</name>
<keyword evidence="3" id="KW-1185">Reference proteome</keyword>
<dbReference type="Proteomes" id="UP000241964">
    <property type="component" value="Unassembled WGS sequence"/>
</dbReference>
<keyword evidence="1" id="KW-0812">Transmembrane</keyword>
<dbReference type="EMBL" id="PYAS01000008">
    <property type="protein sequence ID" value="PSL27435.1"/>
    <property type="molecule type" value="Genomic_DNA"/>
</dbReference>
<comment type="caution">
    <text evidence="2">The sequence shown here is derived from an EMBL/GenBank/DDBJ whole genome shotgun (WGS) entry which is preliminary data.</text>
</comment>
<feature type="transmembrane region" description="Helical" evidence="1">
    <location>
        <begin position="143"/>
        <end position="165"/>
    </location>
</feature>
<reference evidence="2 3" key="1">
    <citation type="submission" date="2018-03" db="EMBL/GenBank/DDBJ databases">
        <title>Genomic Encyclopedia of Archaeal and Bacterial Type Strains, Phase II (KMG-II): from individual species to whole genera.</title>
        <authorList>
            <person name="Goeker M."/>
        </authorList>
    </citation>
    <scope>NUCLEOTIDE SEQUENCE [LARGE SCALE GENOMIC DNA]</scope>
    <source>
        <strain evidence="2 3">DSM 29057</strain>
    </source>
</reference>
<evidence type="ECO:0000313" key="3">
    <source>
        <dbReference type="Proteomes" id="UP000241964"/>
    </source>
</evidence>
<gene>
    <name evidence="2" type="ORF">CLV60_108293</name>
</gene>
<proteinExistence type="predicted"/>
<protein>
    <submittedName>
        <fullName evidence="2">Uncharacterized protein</fullName>
    </submittedName>
</protein>
<feature type="transmembrane region" description="Helical" evidence="1">
    <location>
        <begin position="102"/>
        <end position="123"/>
    </location>
</feature>
<feature type="transmembrane region" description="Helical" evidence="1">
    <location>
        <begin position="69"/>
        <end position="90"/>
    </location>
</feature>
<dbReference type="Pfam" id="PF17555">
    <property type="entry name" value="TssN"/>
    <property type="match status" value="1"/>
</dbReference>
<keyword evidence="1" id="KW-1133">Transmembrane helix</keyword>
<dbReference type="InterPro" id="IPR035177">
    <property type="entry name" value="TssN"/>
</dbReference>
<organism evidence="2 3">
    <name type="scientific">Dyadobacter jiangsuensis</name>
    <dbReference type="NCBI Taxonomy" id="1591085"/>
    <lineage>
        <taxon>Bacteria</taxon>
        <taxon>Pseudomonadati</taxon>
        <taxon>Bacteroidota</taxon>
        <taxon>Cytophagia</taxon>
        <taxon>Cytophagales</taxon>
        <taxon>Spirosomataceae</taxon>
        <taxon>Dyadobacter</taxon>
    </lineage>
</organism>
<feature type="transmembrane region" description="Helical" evidence="1">
    <location>
        <begin position="36"/>
        <end position="57"/>
    </location>
</feature>
<evidence type="ECO:0000313" key="2">
    <source>
        <dbReference type="EMBL" id="PSL27435.1"/>
    </source>
</evidence>
<keyword evidence="1" id="KW-0472">Membrane</keyword>
<accession>A0A2P8G0L3</accession>
<dbReference type="AlphaFoldDB" id="A0A2P8G0L3"/>
<evidence type="ECO:0000256" key="1">
    <source>
        <dbReference type="SAM" id="Phobius"/>
    </source>
</evidence>
<dbReference type="RefSeq" id="WP_146151571.1">
    <property type="nucleotide sequence ID" value="NZ_PYAS01000008.1"/>
</dbReference>
<sequence>MSSFFNPQNEARSIASQTVGRARSGLMRNVPIRNTLIYMMAVFLVFCGIGFLGYFMAAKMLASSENLAFWNYNITLLVVLLIGWLHVSTLRWGMPWITSDDYLLGTLMTFLMSIIAGLAMFLVSYSPKMFGFTDGSTNEDYKIFVRPLITIIPVFLLPYFITWAFDAYQRIPAKIYKVWKYDPSMLRPKLSAADLKHMTDVIFVLDLQLGEQKIYDIVTDIPNKLAIGEAFQLAINEHNAAEPLRQIDVRDPMNPDSYTNLYEWHFYVQRSWWRNNLYIDPYRNCPENYVTNGARIIARRLVPKHD</sequence>
<dbReference type="OrthoDB" id="1024052at2"/>